<dbReference type="EMBL" id="MVBN01000007">
    <property type="protein sequence ID" value="OOK69631.1"/>
    <property type="molecule type" value="Genomic_DNA"/>
</dbReference>
<evidence type="ECO:0000313" key="4">
    <source>
        <dbReference type="Proteomes" id="UP000188532"/>
    </source>
</evidence>
<accession>A0A1V3WQH7</accession>
<feature type="region of interest" description="Disordered" evidence="1">
    <location>
        <begin position="1"/>
        <end position="32"/>
    </location>
</feature>
<evidence type="ECO:0000256" key="1">
    <source>
        <dbReference type="SAM" id="MobiDB-lite"/>
    </source>
</evidence>
<name>A0A1V3WQH7_MYCKA</name>
<organism evidence="2 5">
    <name type="scientific">Mycobacterium kansasii</name>
    <dbReference type="NCBI Taxonomy" id="1768"/>
    <lineage>
        <taxon>Bacteria</taxon>
        <taxon>Bacillati</taxon>
        <taxon>Actinomycetota</taxon>
        <taxon>Actinomycetes</taxon>
        <taxon>Mycobacteriales</taxon>
        <taxon>Mycobacteriaceae</taxon>
        <taxon>Mycobacterium</taxon>
    </lineage>
</organism>
<sequence length="43" mass="4978">MRHRKQPLSTAFLDVKKPPVKPSAGDQSDQQLIECHPWIPNPW</sequence>
<gene>
    <name evidence="3" type="ORF">BZL29_6222</name>
    <name evidence="2" type="ORF">BZL30_7100</name>
</gene>
<evidence type="ECO:0000313" key="3">
    <source>
        <dbReference type="EMBL" id="OOK69631.1"/>
    </source>
</evidence>
<dbReference type="AlphaFoldDB" id="A0A1V3WQH7"/>
<evidence type="ECO:0000313" key="5">
    <source>
        <dbReference type="Proteomes" id="UP000189229"/>
    </source>
</evidence>
<dbReference type="EMBL" id="MVBM01000007">
    <property type="protein sequence ID" value="OOK69210.1"/>
    <property type="molecule type" value="Genomic_DNA"/>
</dbReference>
<comment type="caution">
    <text evidence="2">The sequence shown here is derived from an EMBL/GenBank/DDBJ whole genome shotgun (WGS) entry which is preliminary data.</text>
</comment>
<reference evidence="4 5" key="1">
    <citation type="submission" date="2017-02" db="EMBL/GenBank/DDBJ databases">
        <title>Complete genome sequences of Mycobacterium kansasii strains isolated from rhesus macaques.</title>
        <authorList>
            <person name="Panda A."/>
            <person name="Nagaraj S."/>
            <person name="Zhao X."/>
            <person name="Tettelin H."/>
            <person name="Detolla L.J."/>
        </authorList>
    </citation>
    <scope>NUCLEOTIDE SEQUENCE [LARGE SCALE GENOMIC DNA]</scope>
    <source>
        <strain evidence="3 4">11-3469</strain>
        <strain evidence="2 5">11-3813</strain>
    </source>
</reference>
<proteinExistence type="predicted"/>
<dbReference type="Proteomes" id="UP000189229">
    <property type="component" value="Unassembled WGS sequence"/>
</dbReference>
<dbReference type="Proteomes" id="UP000188532">
    <property type="component" value="Unassembled WGS sequence"/>
</dbReference>
<protein>
    <submittedName>
        <fullName evidence="2">Uncharacterized protein</fullName>
    </submittedName>
</protein>
<evidence type="ECO:0000313" key="2">
    <source>
        <dbReference type="EMBL" id="OOK69210.1"/>
    </source>
</evidence>